<accession>A0A150GCA0</accession>
<dbReference type="OrthoDB" id="10262843at2759"/>
<dbReference type="PANTHER" id="PTHR21017:SF17">
    <property type="entry name" value="PROTEIN NIPSNAP"/>
    <property type="match status" value="1"/>
</dbReference>
<gene>
    <name evidence="2" type="ORF">GPECTOR_35g915</name>
</gene>
<protein>
    <recommendedName>
        <fullName evidence="1">NIPSNAP domain-containing protein</fullName>
    </recommendedName>
</protein>
<feature type="domain" description="NIPSNAP" evidence="1">
    <location>
        <begin position="16"/>
        <end position="71"/>
    </location>
</feature>
<dbReference type="AlphaFoldDB" id="A0A150GCA0"/>
<dbReference type="Proteomes" id="UP000075714">
    <property type="component" value="Unassembled WGS sequence"/>
</dbReference>
<sequence>MTQEGRNARPPSGIIEFRDYVLHASEFKRFIALSAEYADARTQIYDGFLGMFTADTGGNVSRVLHLYHFKESTIFRQAPPELYAAIGASCASTYKPRTAVEEAALQAVYELRKYQLRPGRSGVQEMLGAFKTGLPAKLATDRTGQPAFVGYSDVGLLNQVVEIYR</sequence>
<reference evidence="3" key="1">
    <citation type="journal article" date="2016" name="Nat. Commun.">
        <title>The Gonium pectorale genome demonstrates co-option of cell cycle regulation during the evolution of multicellularity.</title>
        <authorList>
            <person name="Hanschen E.R."/>
            <person name="Marriage T.N."/>
            <person name="Ferris P.J."/>
            <person name="Hamaji T."/>
            <person name="Toyoda A."/>
            <person name="Fujiyama A."/>
            <person name="Neme R."/>
            <person name="Noguchi H."/>
            <person name="Minakuchi Y."/>
            <person name="Suzuki M."/>
            <person name="Kawai-Toyooka H."/>
            <person name="Smith D.R."/>
            <person name="Sparks H."/>
            <person name="Anderson J."/>
            <person name="Bakaric R."/>
            <person name="Luria V."/>
            <person name="Karger A."/>
            <person name="Kirschner M.W."/>
            <person name="Durand P.M."/>
            <person name="Michod R.E."/>
            <person name="Nozaki H."/>
            <person name="Olson B.J."/>
        </authorList>
    </citation>
    <scope>NUCLEOTIDE SEQUENCE [LARGE SCALE GENOMIC DNA]</scope>
    <source>
        <strain evidence="3">NIES-2863</strain>
    </source>
</reference>
<dbReference type="GO" id="GO:0005739">
    <property type="term" value="C:mitochondrion"/>
    <property type="evidence" value="ECO:0007669"/>
    <property type="project" value="TreeGrafter"/>
</dbReference>
<name>A0A150GCA0_GONPE</name>
<dbReference type="InterPro" id="IPR051557">
    <property type="entry name" value="NipSnap_domain"/>
</dbReference>
<evidence type="ECO:0000313" key="3">
    <source>
        <dbReference type="Proteomes" id="UP000075714"/>
    </source>
</evidence>
<dbReference type="EMBL" id="LSYV01000036">
    <property type="protein sequence ID" value="KXZ47477.1"/>
    <property type="molecule type" value="Genomic_DNA"/>
</dbReference>
<proteinExistence type="predicted"/>
<comment type="caution">
    <text evidence="2">The sequence shown here is derived from an EMBL/GenBank/DDBJ whole genome shotgun (WGS) entry which is preliminary data.</text>
</comment>
<dbReference type="Pfam" id="PF07978">
    <property type="entry name" value="NIPSNAP"/>
    <property type="match status" value="1"/>
</dbReference>
<dbReference type="InterPro" id="IPR012577">
    <property type="entry name" value="NIPSNAP"/>
</dbReference>
<dbReference type="PANTHER" id="PTHR21017">
    <property type="entry name" value="NIPSNAP-RELATED"/>
    <property type="match status" value="1"/>
</dbReference>
<evidence type="ECO:0000313" key="2">
    <source>
        <dbReference type="EMBL" id="KXZ47477.1"/>
    </source>
</evidence>
<dbReference type="Gene3D" id="3.30.70.100">
    <property type="match status" value="1"/>
</dbReference>
<organism evidence="2 3">
    <name type="scientific">Gonium pectorale</name>
    <name type="common">Green alga</name>
    <dbReference type="NCBI Taxonomy" id="33097"/>
    <lineage>
        <taxon>Eukaryota</taxon>
        <taxon>Viridiplantae</taxon>
        <taxon>Chlorophyta</taxon>
        <taxon>core chlorophytes</taxon>
        <taxon>Chlorophyceae</taxon>
        <taxon>CS clade</taxon>
        <taxon>Chlamydomonadales</taxon>
        <taxon>Volvocaceae</taxon>
        <taxon>Gonium</taxon>
    </lineage>
</organism>
<evidence type="ECO:0000259" key="1">
    <source>
        <dbReference type="Pfam" id="PF07978"/>
    </source>
</evidence>
<keyword evidence="3" id="KW-1185">Reference proteome</keyword>
<dbReference type="STRING" id="33097.A0A150GCA0"/>